<gene>
    <name evidence="3" type="ORF">J2S06_002335</name>
</gene>
<protein>
    <submittedName>
        <fullName evidence="3">Sarcosine oxidase subunit alpha</fullName>
        <ecNumber evidence="3">1.5.3.1</ecNumber>
    </submittedName>
</protein>
<dbReference type="Pfam" id="PF07992">
    <property type="entry name" value="Pyr_redox_2"/>
    <property type="match status" value="1"/>
</dbReference>
<dbReference type="PRINTS" id="PR00368">
    <property type="entry name" value="FADPNR"/>
</dbReference>
<sequence>MSELVIIGAGPAGLAASIAARECGLKVTLIDEFIKPGGRLLGQLYKENDGTWWNGIKETDKLVARADNLGVEIKCGISVYHLDKYEHGWSVYTNDGIMQTPYVLLATGAAEYPIPMSGWTLPGVMSVGAAQVMTNVHRVKVGKKGVIIGANILSFAIMHELKLAGLNIECMILPPKNEISKTAADPMEVMKSLLRASHLAPSSILRLGSRLMINESLRKLALRFFPKKGISVWGIPFHLRKAAIEIIGEKQVEGVKIADITVDGEPINGTEKIIPVDFVCISGGLYPLAELAAVAGCPFRYIPELGGHIPQHNERMETPLKGLYVAGNITGIEGAKVAIAQGFVAGYSIADNAGISTETVKQKLQQAIKNVKYIREKAIIQFYPNVKENREKLYGTYQYI</sequence>
<keyword evidence="4" id="KW-1185">Reference proteome</keyword>
<feature type="domain" description="FAD/NAD(P)-binding" evidence="2">
    <location>
        <begin position="3"/>
        <end position="342"/>
    </location>
</feature>
<dbReference type="Gene3D" id="3.50.50.60">
    <property type="entry name" value="FAD/NAD(P)-binding domain"/>
    <property type="match status" value="4"/>
</dbReference>
<dbReference type="EC" id="1.5.3.1" evidence="3"/>
<dbReference type="PANTHER" id="PTHR42949:SF3">
    <property type="entry name" value="ANAEROBIC GLYCEROL-3-PHOSPHATE DEHYDROGENASE SUBUNIT B"/>
    <property type="match status" value="1"/>
</dbReference>
<evidence type="ECO:0000313" key="3">
    <source>
        <dbReference type="EMBL" id="MDQ0163256.1"/>
    </source>
</evidence>
<keyword evidence="1 3" id="KW-0560">Oxidoreductase</keyword>
<dbReference type="EMBL" id="JAUSTR010000012">
    <property type="protein sequence ID" value="MDQ0163256.1"/>
    <property type="molecule type" value="Genomic_DNA"/>
</dbReference>
<dbReference type="InterPro" id="IPR051691">
    <property type="entry name" value="Metab_Enz_Cyan_OpOx_G3PDH"/>
</dbReference>
<dbReference type="InterPro" id="IPR036188">
    <property type="entry name" value="FAD/NAD-bd_sf"/>
</dbReference>
<dbReference type="RefSeq" id="WP_419152401.1">
    <property type="nucleotide sequence ID" value="NZ_JAUSTR010000012.1"/>
</dbReference>
<reference evidence="3 4" key="1">
    <citation type="submission" date="2023-07" db="EMBL/GenBank/DDBJ databases">
        <title>Genomic Encyclopedia of Type Strains, Phase IV (KMG-IV): sequencing the most valuable type-strain genomes for metagenomic binning, comparative biology and taxonomic classification.</title>
        <authorList>
            <person name="Goeker M."/>
        </authorList>
    </citation>
    <scope>NUCLEOTIDE SEQUENCE [LARGE SCALE GENOMIC DNA]</scope>
    <source>
        <strain evidence="3 4">DSM 19092</strain>
    </source>
</reference>
<evidence type="ECO:0000259" key="2">
    <source>
        <dbReference type="Pfam" id="PF07992"/>
    </source>
</evidence>
<organism evidence="3 4">
    <name type="scientific">Aeribacillus alveayuensis</name>
    <dbReference type="NCBI Taxonomy" id="279215"/>
    <lineage>
        <taxon>Bacteria</taxon>
        <taxon>Bacillati</taxon>
        <taxon>Bacillota</taxon>
        <taxon>Bacilli</taxon>
        <taxon>Bacillales</taxon>
        <taxon>Bacillaceae</taxon>
        <taxon>Aeribacillus</taxon>
    </lineage>
</organism>
<accession>A0ABT9VQL2</accession>
<evidence type="ECO:0000256" key="1">
    <source>
        <dbReference type="ARBA" id="ARBA00023002"/>
    </source>
</evidence>
<dbReference type="GO" id="GO:0008115">
    <property type="term" value="F:sarcosine oxidase activity"/>
    <property type="evidence" value="ECO:0007669"/>
    <property type="project" value="UniProtKB-EC"/>
</dbReference>
<dbReference type="InterPro" id="IPR023753">
    <property type="entry name" value="FAD/NAD-binding_dom"/>
</dbReference>
<proteinExistence type="predicted"/>
<dbReference type="SUPFAM" id="SSF51905">
    <property type="entry name" value="FAD/NAD(P)-binding domain"/>
    <property type="match status" value="1"/>
</dbReference>
<comment type="caution">
    <text evidence="3">The sequence shown here is derived from an EMBL/GenBank/DDBJ whole genome shotgun (WGS) entry which is preliminary data.</text>
</comment>
<dbReference type="Proteomes" id="UP001225646">
    <property type="component" value="Unassembled WGS sequence"/>
</dbReference>
<dbReference type="PRINTS" id="PR00411">
    <property type="entry name" value="PNDRDTASEI"/>
</dbReference>
<dbReference type="PANTHER" id="PTHR42949">
    <property type="entry name" value="ANAEROBIC GLYCEROL-3-PHOSPHATE DEHYDROGENASE SUBUNIT B"/>
    <property type="match status" value="1"/>
</dbReference>
<name>A0ABT9VQL2_9BACI</name>
<evidence type="ECO:0000313" key="4">
    <source>
        <dbReference type="Proteomes" id="UP001225646"/>
    </source>
</evidence>